<proteinExistence type="predicted"/>
<keyword evidence="4" id="KW-1185">Reference proteome</keyword>
<dbReference type="EMBL" id="CM001220">
    <property type="protein sequence ID" value="KEH29877.1"/>
    <property type="molecule type" value="Genomic_DNA"/>
</dbReference>
<dbReference type="AlphaFoldDB" id="A0A072UJQ8"/>
<evidence type="ECO:0000313" key="4">
    <source>
        <dbReference type="Proteomes" id="UP000002051"/>
    </source>
</evidence>
<reference evidence="2 4" key="1">
    <citation type="journal article" date="2011" name="Nature">
        <title>The Medicago genome provides insight into the evolution of rhizobial symbioses.</title>
        <authorList>
            <person name="Young N.D."/>
            <person name="Debelle F."/>
            <person name="Oldroyd G.E."/>
            <person name="Geurts R."/>
            <person name="Cannon S.B."/>
            <person name="Udvardi M.K."/>
            <person name="Benedito V.A."/>
            <person name="Mayer K.F."/>
            <person name="Gouzy J."/>
            <person name="Schoof H."/>
            <person name="Van de Peer Y."/>
            <person name="Proost S."/>
            <person name="Cook D.R."/>
            <person name="Meyers B.C."/>
            <person name="Spannagl M."/>
            <person name="Cheung F."/>
            <person name="De Mita S."/>
            <person name="Krishnakumar V."/>
            <person name="Gundlach H."/>
            <person name="Zhou S."/>
            <person name="Mudge J."/>
            <person name="Bharti A.K."/>
            <person name="Murray J.D."/>
            <person name="Naoumkina M.A."/>
            <person name="Rosen B."/>
            <person name="Silverstein K.A."/>
            <person name="Tang H."/>
            <person name="Rombauts S."/>
            <person name="Zhao P.X."/>
            <person name="Zhou P."/>
            <person name="Barbe V."/>
            <person name="Bardou P."/>
            <person name="Bechner M."/>
            <person name="Bellec A."/>
            <person name="Berger A."/>
            <person name="Berges H."/>
            <person name="Bidwell S."/>
            <person name="Bisseling T."/>
            <person name="Choisne N."/>
            <person name="Couloux A."/>
            <person name="Denny R."/>
            <person name="Deshpande S."/>
            <person name="Dai X."/>
            <person name="Doyle J.J."/>
            <person name="Dudez A.M."/>
            <person name="Farmer A.D."/>
            <person name="Fouteau S."/>
            <person name="Franken C."/>
            <person name="Gibelin C."/>
            <person name="Gish J."/>
            <person name="Goldstein S."/>
            <person name="Gonzalez A.J."/>
            <person name="Green P.J."/>
            <person name="Hallab A."/>
            <person name="Hartog M."/>
            <person name="Hua A."/>
            <person name="Humphray S.J."/>
            <person name="Jeong D.H."/>
            <person name="Jing Y."/>
            <person name="Jocker A."/>
            <person name="Kenton S.M."/>
            <person name="Kim D.J."/>
            <person name="Klee K."/>
            <person name="Lai H."/>
            <person name="Lang C."/>
            <person name="Lin S."/>
            <person name="Macmil S.L."/>
            <person name="Magdelenat G."/>
            <person name="Matthews L."/>
            <person name="McCorrison J."/>
            <person name="Monaghan E.L."/>
            <person name="Mun J.H."/>
            <person name="Najar F.Z."/>
            <person name="Nicholson C."/>
            <person name="Noirot C."/>
            <person name="O'Bleness M."/>
            <person name="Paule C.R."/>
            <person name="Poulain J."/>
            <person name="Prion F."/>
            <person name="Qin B."/>
            <person name="Qu C."/>
            <person name="Retzel E.F."/>
            <person name="Riddle C."/>
            <person name="Sallet E."/>
            <person name="Samain S."/>
            <person name="Samson N."/>
            <person name="Sanders I."/>
            <person name="Saurat O."/>
            <person name="Scarpelli C."/>
            <person name="Schiex T."/>
            <person name="Segurens B."/>
            <person name="Severin A.J."/>
            <person name="Sherrier D.J."/>
            <person name="Shi R."/>
            <person name="Sims S."/>
            <person name="Singer S.R."/>
            <person name="Sinharoy S."/>
            <person name="Sterck L."/>
            <person name="Viollet A."/>
            <person name="Wang B.B."/>
            <person name="Wang K."/>
            <person name="Wang M."/>
            <person name="Wang X."/>
            <person name="Warfsmann J."/>
            <person name="Weissenbach J."/>
            <person name="White D.D."/>
            <person name="White J.D."/>
            <person name="Wiley G.B."/>
            <person name="Wincker P."/>
            <person name="Xing Y."/>
            <person name="Yang L."/>
            <person name="Yao Z."/>
            <person name="Ying F."/>
            <person name="Zhai J."/>
            <person name="Zhou L."/>
            <person name="Zuber A."/>
            <person name="Denarie J."/>
            <person name="Dixon R.A."/>
            <person name="May G.D."/>
            <person name="Schwartz D.C."/>
            <person name="Rogers J."/>
            <person name="Quetier F."/>
            <person name="Town C.D."/>
            <person name="Roe B.A."/>
        </authorList>
    </citation>
    <scope>NUCLEOTIDE SEQUENCE [LARGE SCALE GENOMIC DNA]</scope>
    <source>
        <strain evidence="2">A17</strain>
        <strain evidence="3 4">cv. Jemalong A17</strain>
    </source>
</reference>
<reference evidence="2 4" key="2">
    <citation type="journal article" date="2014" name="BMC Genomics">
        <title>An improved genome release (version Mt4.0) for the model legume Medicago truncatula.</title>
        <authorList>
            <person name="Tang H."/>
            <person name="Krishnakumar V."/>
            <person name="Bidwell S."/>
            <person name="Rosen B."/>
            <person name="Chan A."/>
            <person name="Zhou S."/>
            <person name="Gentzbittel L."/>
            <person name="Childs K.L."/>
            <person name="Yandell M."/>
            <person name="Gundlach H."/>
            <person name="Mayer K.F."/>
            <person name="Schwartz D.C."/>
            <person name="Town C.D."/>
        </authorList>
    </citation>
    <scope>GENOME REANNOTATION</scope>
    <source>
        <strain evidence="2">A17</strain>
        <strain evidence="3 4">cv. Jemalong A17</strain>
    </source>
</reference>
<keyword evidence="1 2" id="KW-0812">Transmembrane</keyword>
<protein>
    <submittedName>
        <fullName evidence="2">Transmembrane protein, putative</fullName>
    </submittedName>
</protein>
<reference evidence="3" key="3">
    <citation type="submission" date="2015-04" db="UniProtKB">
        <authorList>
            <consortium name="EnsemblPlants"/>
        </authorList>
    </citation>
    <scope>IDENTIFICATION</scope>
    <source>
        <strain evidence="3">cv. Jemalong A17</strain>
    </source>
</reference>
<accession>A0A072UJQ8</accession>
<dbReference type="Proteomes" id="UP000002051">
    <property type="component" value="Chromosome 4"/>
</dbReference>
<evidence type="ECO:0000313" key="2">
    <source>
        <dbReference type="EMBL" id="KEH29877.1"/>
    </source>
</evidence>
<evidence type="ECO:0000313" key="3">
    <source>
        <dbReference type="EnsemblPlants" id="KEH29877"/>
    </source>
</evidence>
<keyword evidence="1" id="KW-1133">Transmembrane helix</keyword>
<gene>
    <name evidence="2" type="ordered locus">MTR_4g053902</name>
</gene>
<evidence type="ECO:0000256" key="1">
    <source>
        <dbReference type="SAM" id="Phobius"/>
    </source>
</evidence>
<feature type="transmembrane region" description="Helical" evidence="1">
    <location>
        <begin position="20"/>
        <end position="40"/>
    </location>
</feature>
<organism evidence="2 4">
    <name type="scientific">Medicago truncatula</name>
    <name type="common">Barrel medic</name>
    <name type="synonym">Medicago tribuloides</name>
    <dbReference type="NCBI Taxonomy" id="3880"/>
    <lineage>
        <taxon>Eukaryota</taxon>
        <taxon>Viridiplantae</taxon>
        <taxon>Streptophyta</taxon>
        <taxon>Embryophyta</taxon>
        <taxon>Tracheophyta</taxon>
        <taxon>Spermatophyta</taxon>
        <taxon>Magnoliopsida</taxon>
        <taxon>eudicotyledons</taxon>
        <taxon>Gunneridae</taxon>
        <taxon>Pentapetalae</taxon>
        <taxon>rosids</taxon>
        <taxon>fabids</taxon>
        <taxon>Fabales</taxon>
        <taxon>Fabaceae</taxon>
        <taxon>Papilionoideae</taxon>
        <taxon>50 kb inversion clade</taxon>
        <taxon>NPAAA clade</taxon>
        <taxon>Hologalegina</taxon>
        <taxon>IRL clade</taxon>
        <taxon>Trifolieae</taxon>
        <taxon>Medicago</taxon>
    </lineage>
</organism>
<dbReference type="EnsemblPlants" id="KEH29877">
    <property type="protein sequence ID" value="KEH29877"/>
    <property type="gene ID" value="MTR_4g053902"/>
</dbReference>
<sequence length="51" mass="5987">MENQKNKLVFLNPLVKLSIMPLLLLLVKFNGCFIYIRLFMSQLPKSLSYVK</sequence>
<name>A0A072UJQ8_MEDTR</name>
<keyword evidence="1" id="KW-0472">Membrane</keyword>
<dbReference type="HOGENOM" id="CLU_3109425_0_0_1"/>